<evidence type="ECO:0000313" key="3">
    <source>
        <dbReference type="Proteomes" id="UP000285084"/>
    </source>
</evidence>
<name>A0A420M522_FUSOX</name>
<evidence type="ECO:0000313" key="2">
    <source>
        <dbReference type="EMBL" id="RKK39022.1"/>
    </source>
</evidence>
<feature type="region of interest" description="Disordered" evidence="1">
    <location>
        <begin position="1"/>
        <end position="29"/>
    </location>
</feature>
<feature type="non-terminal residue" evidence="2">
    <location>
        <position position="163"/>
    </location>
</feature>
<proteinExistence type="predicted"/>
<organism evidence="2 3">
    <name type="scientific">Fusarium oxysporum</name>
    <name type="common">Fusarium vascular wilt</name>
    <dbReference type="NCBI Taxonomy" id="5507"/>
    <lineage>
        <taxon>Eukaryota</taxon>
        <taxon>Fungi</taxon>
        <taxon>Dikarya</taxon>
        <taxon>Ascomycota</taxon>
        <taxon>Pezizomycotina</taxon>
        <taxon>Sordariomycetes</taxon>
        <taxon>Hypocreomycetidae</taxon>
        <taxon>Hypocreales</taxon>
        <taxon>Nectriaceae</taxon>
        <taxon>Fusarium</taxon>
        <taxon>Fusarium oxysporum species complex</taxon>
    </lineage>
</organism>
<gene>
    <name evidence="2" type="ORF">BFJ69_g18573</name>
</gene>
<evidence type="ECO:0000256" key="1">
    <source>
        <dbReference type="SAM" id="MobiDB-lite"/>
    </source>
</evidence>
<dbReference type="Proteomes" id="UP000285084">
    <property type="component" value="Unassembled WGS sequence"/>
</dbReference>
<reference evidence="2 3" key="1">
    <citation type="journal article" date="2018" name="Sci. Rep.">
        <title>Characterisation of pathogen-specific regions and novel effector candidates in Fusarium oxysporum f. sp. cepae.</title>
        <authorList>
            <person name="Armitage A.D."/>
            <person name="Taylor A."/>
            <person name="Sobczyk M.K."/>
            <person name="Baxter L."/>
            <person name="Greenfield B.P."/>
            <person name="Bates H.J."/>
            <person name="Wilson F."/>
            <person name="Jackson A.C."/>
            <person name="Ott S."/>
            <person name="Harrison R.J."/>
            <person name="Clarkson J.P."/>
        </authorList>
    </citation>
    <scope>NUCLEOTIDE SEQUENCE [LARGE SCALE GENOMIC DNA]</scope>
    <source>
        <strain evidence="2 3">Fo_A13</strain>
    </source>
</reference>
<comment type="caution">
    <text evidence="2">The sequence shown here is derived from an EMBL/GenBank/DDBJ whole genome shotgun (WGS) entry which is preliminary data.</text>
</comment>
<dbReference type="AlphaFoldDB" id="A0A420M522"/>
<accession>A0A420M522</accession>
<sequence>MYSSRNNKRNIDEMNGQLEPESDRPAKRLDHGFNIMPAASDHDIRQDEAQPNQGLGGEMTVYANRVRVYHRLLEVDIDEKLCNALNVVYASDITILATTIHDSPQHIRLWALQQLDEKFRRTIIELMSDIERQKEKNDPKSALPAIMTDSLARERVVGTGTCV</sequence>
<dbReference type="EMBL" id="MRCX01002285">
    <property type="protein sequence ID" value="RKK39022.1"/>
    <property type="molecule type" value="Genomic_DNA"/>
</dbReference>
<protein>
    <submittedName>
        <fullName evidence="2">Uncharacterized protein</fullName>
    </submittedName>
</protein>